<protein>
    <submittedName>
        <fullName evidence="2">Uncharacterized protein</fullName>
    </submittedName>
</protein>
<keyword evidence="1" id="KW-0472">Membrane</keyword>
<keyword evidence="1" id="KW-0812">Transmembrane</keyword>
<feature type="transmembrane region" description="Helical" evidence="1">
    <location>
        <begin position="117"/>
        <end position="138"/>
    </location>
</feature>
<name>A0A167KSB9_PHYB8</name>
<gene>
    <name evidence="2" type="ORF">PHYBLDRAFT_173182</name>
</gene>
<accession>A0A167KSB9</accession>
<reference evidence="3" key="1">
    <citation type="submission" date="2015-06" db="EMBL/GenBank/DDBJ databases">
        <title>Expansion of signal transduction pathways in fungi by whole-genome duplication.</title>
        <authorList>
            <consortium name="DOE Joint Genome Institute"/>
            <person name="Corrochano L.M."/>
            <person name="Kuo A."/>
            <person name="Marcet-Houben M."/>
            <person name="Polaino S."/>
            <person name="Salamov A."/>
            <person name="Villalobos J.M."/>
            <person name="Alvarez M.I."/>
            <person name="Avalos J."/>
            <person name="Benito E.P."/>
            <person name="Benoit I."/>
            <person name="Burger G."/>
            <person name="Camino L.P."/>
            <person name="Canovas D."/>
            <person name="Cerda-Olmedo E."/>
            <person name="Cheng J.-F."/>
            <person name="Dominguez A."/>
            <person name="Elias M."/>
            <person name="Eslava A.P."/>
            <person name="Glaser F."/>
            <person name="Grimwood J."/>
            <person name="Gutierrez G."/>
            <person name="Heitman J."/>
            <person name="Henrissat B."/>
            <person name="Iturriaga E.A."/>
            <person name="Lang B.F."/>
            <person name="Lavin J.L."/>
            <person name="Lee S."/>
            <person name="Li W."/>
            <person name="Lindquist E."/>
            <person name="Lopez-Garcia S."/>
            <person name="Luque E.M."/>
            <person name="Marcos A.T."/>
            <person name="Martin J."/>
            <person name="McCluskey K."/>
            <person name="Medina H.R."/>
            <person name="Miralles-Duran A."/>
            <person name="Miyazaki A."/>
            <person name="Munoz-Torres E."/>
            <person name="Oguiza J.A."/>
            <person name="Ohm R."/>
            <person name="Olmedo M."/>
            <person name="Orejas M."/>
            <person name="Ortiz-Castellanos L."/>
            <person name="Pisabarro A.G."/>
            <person name="Rodriguez-Romero J."/>
            <person name="Ruiz-Herrera J."/>
            <person name="Ruiz-Vazquez R."/>
            <person name="Sanz C."/>
            <person name="Schackwitz W."/>
            <person name="Schmutz J."/>
            <person name="Shahriari M."/>
            <person name="Shelest E."/>
            <person name="Silva-Franco F."/>
            <person name="Soanes D."/>
            <person name="Syed K."/>
            <person name="Tagua V.G."/>
            <person name="Talbot N.J."/>
            <person name="Thon M."/>
            <person name="De vries R.P."/>
            <person name="Wiebenga A."/>
            <person name="Yadav J.S."/>
            <person name="Braun E.L."/>
            <person name="Baker S."/>
            <person name="Garre V."/>
            <person name="Horwitz B."/>
            <person name="Torres-Martinez S."/>
            <person name="Idnurm A."/>
            <person name="Herrera-Estrella A."/>
            <person name="Gabaldon T."/>
            <person name="Grigoriev I.V."/>
        </authorList>
    </citation>
    <scope>NUCLEOTIDE SEQUENCE [LARGE SCALE GENOMIC DNA]</scope>
    <source>
        <strain evidence="3">NRRL 1555(-)</strain>
    </source>
</reference>
<feature type="transmembrane region" description="Helical" evidence="1">
    <location>
        <begin position="198"/>
        <end position="221"/>
    </location>
</feature>
<feature type="transmembrane region" description="Helical" evidence="1">
    <location>
        <begin position="227"/>
        <end position="244"/>
    </location>
</feature>
<evidence type="ECO:0000313" key="2">
    <source>
        <dbReference type="EMBL" id="OAD68767.1"/>
    </source>
</evidence>
<dbReference type="VEuPathDB" id="FungiDB:PHYBLDRAFT_173182"/>
<keyword evidence="3" id="KW-1185">Reference proteome</keyword>
<dbReference type="InParanoid" id="A0A167KSB9"/>
<dbReference type="STRING" id="763407.A0A167KSB9"/>
<dbReference type="AlphaFoldDB" id="A0A167KSB9"/>
<evidence type="ECO:0000313" key="3">
    <source>
        <dbReference type="Proteomes" id="UP000077315"/>
    </source>
</evidence>
<keyword evidence="1" id="KW-1133">Transmembrane helix</keyword>
<organism evidence="2 3">
    <name type="scientific">Phycomyces blakesleeanus (strain ATCC 8743b / DSM 1359 / FGSC 10004 / NBRC 33097 / NRRL 1555)</name>
    <dbReference type="NCBI Taxonomy" id="763407"/>
    <lineage>
        <taxon>Eukaryota</taxon>
        <taxon>Fungi</taxon>
        <taxon>Fungi incertae sedis</taxon>
        <taxon>Mucoromycota</taxon>
        <taxon>Mucoromycotina</taxon>
        <taxon>Mucoromycetes</taxon>
        <taxon>Mucorales</taxon>
        <taxon>Phycomycetaceae</taxon>
        <taxon>Phycomyces</taxon>
    </lineage>
</organism>
<dbReference type="OrthoDB" id="5587891at2759"/>
<feature type="transmembrane region" description="Helical" evidence="1">
    <location>
        <begin position="168"/>
        <end position="186"/>
    </location>
</feature>
<dbReference type="EMBL" id="KV440994">
    <property type="protein sequence ID" value="OAD68767.1"/>
    <property type="molecule type" value="Genomic_DNA"/>
</dbReference>
<feature type="transmembrane region" description="Helical" evidence="1">
    <location>
        <begin position="52"/>
        <end position="79"/>
    </location>
</feature>
<feature type="transmembrane region" description="Helical" evidence="1">
    <location>
        <begin position="85"/>
        <end position="105"/>
    </location>
</feature>
<dbReference type="RefSeq" id="XP_018286807.1">
    <property type="nucleotide sequence ID" value="XM_018436962.1"/>
</dbReference>
<dbReference type="Proteomes" id="UP000077315">
    <property type="component" value="Unassembled WGS sequence"/>
</dbReference>
<dbReference type="GeneID" id="28997868"/>
<evidence type="ECO:0000256" key="1">
    <source>
        <dbReference type="SAM" id="Phobius"/>
    </source>
</evidence>
<sequence>MDDTFVTPQTKDAIVIYLRSTMFTMLYLGACLACTTWQTIVSAIMAWRSGKLIHWAVFAAIFLSFCSIAASLISPIFFLDCTMRFWVSIIAIDLGGCCVHTILLYKAYVCYQRKLWVIMIGLIINMGYIALICIYGTFGRTKSSMDVAGNCTIEDMHWQAYAKLGLDLGSNSFLSLAFLLIIYQHYRLFGSYSLRTLLSNGIIFFVGVFFSNLVIAILISLEVFGTLSANLYAIDWAITGYLLIKQFRIENVKDEQDELEVGTQIGNQPLQEIPNDNYSMDASQGILTISSPGPTVYVDYGQSNYCRNCHTSIDFTKSQFSHIEIK</sequence>
<proteinExistence type="predicted"/>